<keyword evidence="8" id="KW-1185">Reference proteome</keyword>
<evidence type="ECO:0000256" key="1">
    <source>
        <dbReference type="ARBA" id="ARBA00004370"/>
    </source>
</evidence>
<evidence type="ECO:0000256" key="3">
    <source>
        <dbReference type="ARBA" id="ARBA00022692"/>
    </source>
</evidence>
<dbReference type="CDD" id="cd06662">
    <property type="entry name" value="SURF1"/>
    <property type="match status" value="1"/>
</dbReference>
<name>D5BSW0_PUNMI</name>
<reference evidence="7 8" key="1">
    <citation type="journal article" date="2010" name="J. Bacteriol.">
        <title>Complete genome sequence of "Candidatus Puniceispirillum marinum" IMCC1322, a representative of the SAR116 clade in the Alphaproteobacteria.</title>
        <authorList>
            <person name="Oh H.M."/>
            <person name="Kwon K.K."/>
            <person name="Kang I."/>
            <person name="Kang S.G."/>
            <person name="Lee J.H."/>
            <person name="Kim S.J."/>
            <person name="Cho J.C."/>
        </authorList>
    </citation>
    <scope>NUCLEOTIDE SEQUENCE [LARGE SCALE GENOMIC DNA]</scope>
    <source>
        <strain evidence="7 8">IMCC1322</strain>
    </source>
</reference>
<dbReference type="GO" id="GO:0005886">
    <property type="term" value="C:plasma membrane"/>
    <property type="evidence" value="ECO:0007669"/>
    <property type="project" value="UniProtKB-SubCell"/>
</dbReference>
<comment type="similarity">
    <text evidence="2 6">Belongs to the SURF1 family.</text>
</comment>
<protein>
    <recommendedName>
        <fullName evidence="6">SURF1-like protein</fullName>
    </recommendedName>
</protein>
<gene>
    <name evidence="7" type="ordered locus">SAR116_1114</name>
</gene>
<dbReference type="STRING" id="488538.SAR116_1114"/>
<keyword evidence="3 6" id="KW-0812">Transmembrane</keyword>
<proteinExistence type="inferred from homology"/>
<keyword evidence="5 6" id="KW-0472">Membrane</keyword>
<feature type="transmembrane region" description="Helical" evidence="6">
    <location>
        <begin position="6"/>
        <end position="27"/>
    </location>
</feature>
<dbReference type="KEGG" id="apb:SAR116_1114"/>
<keyword evidence="7" id="KW-0012">Acyltransferase</keyword>
<dbReference type="HOGENOM" id="CLU_047737_4_1_5"/>
<evidence type="ECO:0000256" key="6">
    <source>
        <dbReference type="RuleBase" id="RU363076"/>
    </source>
</evidence>
<evidence type="ECO:0000256" key="5">
    <source>
        <dbReference type="ARBA" id="ARBA00023136"/>
    </source>
</evidence>
<comment type="subcellular location">
    <subcellularLocation>
        <location evidence="6">Cell membrane</location>
        <topology evidence="6">Multi-pass membrane protein</topology>
    </subcellularLocation>
    <subcellularLocation>
        <location evidence="1">Membrane</location>
    </subcellularLocation>
</comment>
<feature type="transmembrane region" description="Helical" evidence="6">
    <location>
        <begin position="209"/>
        <end position="229"/>
    </location>
</feature>
<dbReference type="GO" id="GO:0016746">
    <property type="term" value="F:acyltransferase activity"/>
    <property type="evidence" value="ECO:0007669"/>
    <property type="project" value="UniProtKB-KW"/>
</dbReference>
<accession>D5BSW0</accession>
<dbReference type="Pfam" id="PF02104">
    <property type="entry name" value="SURF1"/>
    <property type="match status" value="1"/>
</dbReference>
<evidence type="ECO:0000256" key="4">
    <source>
        <dbReference type="ARBA" id="ARBA00022989"/>
    </source>
</evidence>
<organism evidence="7 8">
    <name type="scientific">Puniceispirillum marinum (strain IMCC1322)</name>
    <dbReference type="NCBI Taxonomy" id="488538"/>
    <lineage>
        <taxon>Bacteria</taxon>
        <taxon>Pseudomonadati</taxon>
        <taxon>Pseudomonadota</taxon>
        <taxon>Alphaproteobacteria</taxon>
        <taxon>Candidatus Puniceispirillales</taxon>
        <taxon>Candidatus Puniceispirillaceae</taxon>
        <taxon>Candidatus Puniceispirillum</taxon>
    </lineage>
</organism>
<keyword evidence="7" id="KW-0808">Transferase</keyword>
<dbReference type="eggNOG" id="COG3346">
    <property type="taxonomic scope" value="Bacteria"/>
</dbReference>
<dbReference type="PANTHER" id="PTHR23427">
    <property type="entry name" value="SURFEIT LOCUS PROTEIN"/>
    <property type="match status" value="1"/>
</dbReference>
<dbReference type="PANTHER" id="PTHR23427:SF2">
    <property type="entry name" value="SURFEIT LOCUS PROTEIN 1"/>
    <property type="match status" value="1"/>
</dbReference>
<dbReference type="InterPro" id="IPR045214">
    <property type="entry name" value="Surf1/Surf4"/>
</dbReference>
<sequence>MIKFRPFLWMSVVAIPAFAVLLMLGTWQLQRLQWKNDLISSFEARSLAPAIAPPAVDMLTDDYEFRRLELVGSFAHDQELYMTGKTYEGNAGFHVVTPMTLTDGRIIMVNRGWVSEDYRDPAKRTFSLVSGQVTVDAILRMPGQKGYFVPENEPDNGFWFTVNPQQMITHLGLADSGITAFYADSLRTSDVVTLPIAAKTELNLRNAHLSYAMTWYGIALGLLAVYLAFHHQAGRLTFANPAAKQDDGDA</sequence>
<dbReference type="PROSITE" id="PS50895">
    <property type="entry name" value="SURF1"/>
    <property type="match status" value="1"/>
</dbReference>
<dbReference type="RefSeq" id="WP_013045986.1">
    <property type="nucleotide sequence ID" value="NC_014010.1"/>
</dbReference>
<evidence type="ECO:0000256" key="2">
    <source>
        <dbReference type="ARBA" id="ARBA00007165"/>
    </source>
</evidence>
<evidence type="ECO:0000313" key="8">
    <source>
        <dbReference type="Proteomes" id="UP000007460"/>
    </source>
</evidence>
<keyword evidence="6" id="KW-1003">Cell membrane</keyword>
<dbReference type="Proteomes" id="UP000007460">
    <property type="component" value="Chromosome"/>
</dbReference>
<dbReference type="EMBL" id="CP001751">
    <property type="protein sequence ID" value="ADE39357.1"/>
    <property type="molecule type" value="Genomic_DNA"/>
</dbReference>
<dbReference type="InterPro" id="IPR002994">
    <property type="entry name" value="Surf1/Shy1"/>
</dbReference>
<keyword evidence="4 6" id="KW-1133">Transmembrane helix</keyword>
<dbReference type="AlphaFoldDB" id="D5BSW0"/>
<evidence type="ECO:0000313" key="7">
    <source>
        <dbReference type="EMBL" id="ADE39357.1"/>
    </source>
</evidence>